<keyword evidence="1" id="KW-0175">Coiled coil</keyword>
<organism evidence="4 5">
    <name type="scientific">Ruixingdingia sedimenti</name>
    <dbReference type="NCBI Taxonomy" id="3073604"/>
    <lineage>
        <taxon>Bacteria</taxon>
        <taxon>Pseudomonadati</taxon>
        <taxon>Pseudomonadota</taxon>
        <taxon>Alphaproteobacteria</taxon>
        <taxon>Rhodobacterales</taxon>
        <taxon>Paracoccaceae</taxon>
        <taxon>Ruixingdingia</taxon>
    </lineage>
</organism>
<name>A0ABU1FBB7_9RHOB</name>
<sequence>MERTESLTAASAPAYRIGGSYIDWPAVLGGAVVAAATATLFAVFGAALGLTTVSADPGEGSVTLLLIVTAVWTVVSLIAAYLAGGYVAGRMRRRVDDASADEVSTRDGINGLVVWGLGMLVTAWMAAGALGTAAVTTGNAVGGVAQATGAALGGAAEAVGTAVADDETTIGWIGDSLLRTPPASAAAPATGSVTGTPPAAAAPEPAADTGTMGRQSTAILANVLRTGEISEEDSAYLVAATARTTGLSTAEAQARVDQAIAATQEARAEAQRQAEAAEAAARDAAETARISTILTAFLLAAASLVAGAAAVAGAVRGGRHRDEGRVFGGLTYRI</sequence>
<dbReference type="Proteomes" id="UP001247754">
    <property type="component" value="Unassembled WGS sequence"/>
</dbReference>
<feature type="transmembrane region" description="Helical" evidence="3">
    <location>
        <begin position="62"/>
        <end position="88"/>
    </location>
</feature>
<keyword evidence="3" id="KW-1133">Transmembrane helix</keyword>
<dbReference type="RefSeq" id="WP_310458314.1">
    <property type="nucleotide sequence ID" value="NZ_JAVKPH010000021.1"/>
</dbReference>
<accession>A0ABU1FBB7</accession>
<keyword evidence="3" id="KW-0472">Membrane</keyword>
<evidence type="ECO:0000256" key="3">
    <source>
        <dbReference type="SAM" id="Phobius"/>
    </source>
</evidence>
<keyword evidence="5" id="KW-1185">Reference proteome</keyword>
<feature type="compositionally biased region" description="Low complexity" evidence="2">
    <location>
        <begin position="183"/>
        <end position="211"/>
    </location>
</feature>
<feature type="region of interest" description="Disordered" evidence="2">
    <location>
        <begin position="183"/>
        <end position="212"/>
    </location>
</feature>
<evidence type="ECO:0008006" key="6">
    <source>
        <dbReference type="Google" id="ProtNLM"/>
    </source>
</evidence>
<feature type="coiled-coil region" evidence="1">
    <location>
        <begin position="260"/>
        <end position="287"/>
    </location>
</feature>
<evidence type="ECO:0000256" key="2">
    <source>
        <dbReference type="SAM" id="MobiDB-lite"/>
    </source>
</evidence>
<keyword evidence="3" id="KW-0812">Transmembrane</keyword>
<gene>
    <name evidence="4" type="ORF">RGD00_16135</name>
</gene>
<evidence type="ECO:0000313" key="4">
    <source>
        <dbReference type="EMBL" id="MDR5654145.1"/>
    </source>
</evidence>
<evidence type="ECO:0000313" key="5">
    <source>
        <dbReference type="Proteomes" id="UP001247754"/>
    </source>
</evidence>
<evidence type="ECO:0000256" key="1">
    <source>
        <dbReference type="SAM" id="Coils"/>
    </source>
</evidence>
<proteinExistence type="predicted"/>
<protein>
    <recommendedName>
        <fullName evidence="6">PhnA-like protein</fullName>
    </recommendedName>
</protein>
<feature type="transmembrane region" description="Helical" evidence="3">
    <location>
        <begin position="109"/>
        <end position="130"/>
    </location>
</feature>
<reference evidence="4 5" key="1">
    <citation type="submission" date="2023-09" db="EMBL/GenBank/DDBJ databases">
        <title>Xinfangfangia sedmenti sp. nov., isolated the sedment.</title>
        <authorList>
            <person name="Xu L."/>
        </authorList>
    </citation>
    <scope>NUCLEOTIDE SEQUENCE [LARGE SCALE GENOMIC DNA]</scope>
    <source>
        <strain evidence="4 5">LG-4</strain>
    </source>
</reference>
<feature type="transmembrane region" description="Helical" evidence="3">
    <location>
        <begin position="293"/>
        <end position="315"/>
    </location>
</feature>
<feature type="transmembrane region" description="Helical" evidence="3">
    <location>
        <begin position="26"/>
        <end position="50"/>
    </location>
</feature>
<comment type="caution">
    <text evidence="4">The sequence shown here is derived from an EMBL/GenBank/DDBJ whole genome shotgun (WGS) entry which is preliminary data.</text>
</comment>
<dbReference type="EMBL" id="JAVKPH010000021">
    <property type="protein sequence ID" value="MDR5654145.1"/>
    <property type="molecule type" value="Genomic_DNA"/>
</dbReference>